<name>A0A3L8SIW1_CHLGU</name>
<dbReference type="EMBL" id="QUSF01000020">
    <property type="protein sequence ID" value="RLW01984.1"/>
    <property type="molecule type" value="Genomic_DNA"/>
</dbReference>
<dbReference type="Proteomes" id="UP000276834">
    <property type="component" value="Unassembled WGS sequence"/>
</dbReference>
<organism evidence="1 2">
    <name type="scientific">Chloebia gouldiae</name>
    <name type="common">Gouldian finch</name>
    <name type="synonym">Erythrura gouldiae</name>
    <dbReference type="NCBI Taxonomy" id="44316"/>
    <lineage>
        <taxon>Eukaryota</taxon>
        <taxon>Metazoa</taxon>
        <taxon>Chordata</taxon>
        <taxon>Craniata</taxon>
        <taxon>Vertebrata</taxon>
        <taxon>Euteleostomi</taxon>
        <taxon>Archelosauria</taxon>
        <taxon>Archosauria</taxon>
        <taxon>Dinosauria</taxon>
        <taxon>Saurischia</taxon>
        <taxon>Theropoda</taxon>
        <taxon>Coelurosauria</taxon>
        <taxon>Aves</taxon>
        <taxon>Neognathae</taxon>
        <taxon>Neoaves</taxon>
        <taxon>Telluraves</taxon>
        <taxon>Australaves</taxon>
        <taxon>Passeriformes</taxon>
        <taxon>Passeroidea</taxon>
        <taxon>Passeridae</taxon>
        <taxon>Chloebia</taxon>
    </lineage>
</organism>
<evidence type="ECO:0000313" key="2">
    <source>
        <dbReference type="Proteomes" id="UP000276834"/>
    </source>
</evidence>
<comment type="caution">
    <text evidence="1">The sequence shown here is derived from an EMBL/GenBank/DDBJ whole genome shotgun (WGS) entry which is preliminary data.</text>
</comment>
<sequence>MRSCSNEEGLAVLVLLCRGYGWRGQGKVSQLFMTLFRFNRKRTLGTLMRRRDTVTPELVYQFLLNKVYLCMKAPEDCDHFAEQRLEYKRRMIVLGLAEVHLSDTDLGCSRCLDKSLSGRLESAHRWGRAVLDLERQPEK</sequence>
<evidence type="ECO:0000313" key="1">
    <source>
        <dbReference type="EMBL" id="RLW01984.1"/>
    </source>
</evidence>
<keyword evidence="2" id="KW-1185">Reference proteome</keyword>
<dbReference type="AlphaFoldDB" id="A0A3L8SIW1"/>
<protein>
    <submittedName>
        <fullName evidence="1">Uncharacterized protein</fullName>
    </submittedName>
</protein>
<gene>
    <name evidence="1" type="ORF">DV515_00007524</name>
</gene>
<reference evidence="1 2" key="1">
    <citation type="journal article" date="2018" name="Proc. R. Soc. B">
        <title>A non-coding region near Follistatin controls head colour polymorphism in the Gouldian finch.</title>
        <authorList>
            <person name="Toomey M.B."/>
            <person name="Marques C.I."/>
            <person name="Andrade P."/>
            <person name="Araujo P.M."/>
            <person name="Sabatino S."/>
            <person name="Gazda M.A."/>
            <person name="Afonso S."/>
            <person name="Lopes R.J."/>
            <person name="Corbo J.C."/>
            <person name="Carneiro M."/>
        </authorList>
    </citation>
    <scope>NUCLEOTIDE SEQUENCE [LARGE SCALE GENOMIC DNA]</scope>
    <source>
        <strain evidence="1">Red01</strain>
        <tissue evidence="1">Muscle</tissue>
    </source>
</reference>
<proteinExistence type="predicted"/>
<accession>A0A3L8SIW1</accession>